<protein>
    <submittedName>
        <fullName evidence="2">Uncharacterized protein</fullName>
    </submittedName>
</protein>
<accession>A0ABY9AMV9</accession>
<evidence type="ECO:0000313" key="2">
    <source>
        <dbReference type="EMBL" id="WIY48095.1"/>
    </source>
</evidence>
<proteinExistence type="predicted"/>
<reference evidence="2 3" key="1">
    <citation type="submission" date="2023-06" db="EMBL/GenBank/DDBJ databases">
        <authorList>
            <person name="Ham H."/>
            <person name="Park D.S."/>
        </authorList>
    </citation>
    <scope>NUCLEOTIDE SEQUENCE [LARGE SCALE GENOMIC DNA]</scope>
    <source>
        <strain evidence="2 3">KACC 17005</strain>
    </source>
</reference>
<dbReference type="RefSeq" id="WP_258868841.1">
    <property type="nucleotide sequence ID" value="NZ_CP023687.1"/>
</dbReference>
<gene>
    <name evidence="2" type="ORF">QRO08_20070</name>
</gene>
<dbReference type="Proteomes" id="UP001242732">
    <property type="component" value="Chromosome"/>
</dbReference>
<sequence length="44" mass="4784">MTPSPFLPPRIRGRAAVPAFSAGRRRAGRFHRTPQARASSPLPS</sequence>
<evidence type="ECO:0000313" key="3">
    <source>
        <dbReference type="Proteomes" id="UP001242732"/>
    </source>
</evidence>
<name>A0ABY9AMV9_PARCI</name>
<feature type="compositionally biased region" description="Basic residues" evidence="1">
    <location>
        <begin position="23"/>
        <end position="34"/>
    </location>
</feature>
<evidence type="ECO:0000256" key="1">
    <source>
        <dbReference type="SAM" id="MobiDB-lite"/>
    </source>
</evidence>
<feature type="region of interest" description="Disordered" evidence="1">
    <location>
        <begin position="1"/>
        <end position="44"/>
    </location>
</feature>
<organism evidence="2 3">
    <name type="scientific">Paracidovorax citrulli</name>
    <name type="common">Acidovorax citrulli</name>
    <dbReference type="NCBI Taxonomy" id="80869"/>
    <lineage>
        <taxon>Bacteria</taxon>
        <taxon>Pseudomonadati</taxon>
        <taxon>Pseudomonadota</taxon>
        <taxon>Betaproteobacteria</taxon>
        <taxon>Burkholderiales</taxon>
        <taxon>Comamonadaceae</taxon>
        <taxon>Paracidovorax</taxon>
    </lineage>
</organism>
<keyword evidence="3" id="KW-1185">Reference proteome</keyword>
<dbReference type="EMBL" id="CP127363">
    <property type="protein sequence ID" value="WIY48095.1"/>
    <property type="molecule type" value="Genomic_DNA"/>
</dbReference>
<dbReference type="GeneID" id="79793309"/>